<proteinExistence type="predicted"/>
<gene>
    <name evidence="1" type="ORF">AVEN_54686_1</name>
</gene>
<accession>A0A4Y2QFT1</accession>
<comment type="caution">
    <text evidence="1">The sequence shown here is derived from an EMBL/GenBank/DDBJ whole genome shotgun (WGS) entry which is preliminary data.</text>
</comment>
<protein>
    <submittedName>
        <fullName evidence="1">Uncharacterized protein</fullName>
    </submittedName>
</protein>
<dbReference type="Proteomes" id="UP000499080">
    <property type="component" value="Unassembled WGS sequence"/>
</dbReference>
<reference evidence="1 2" key="1">
    <citation type="journal article" date="2019" name="Sci. Rep.">
        <title>Orb-weaving spider Araneus ventricosus genome elucidates the spidroin gene catalogue.</title>
        <authorList>
            <person name="Kono N."/>
            <person name="Nakamura H."/>
            <person name="Ohtoshi R."/>
            <person name="Moran D.A.P."/>
            <person name="Shinohara A."/>
            <person name="Yoshida Y."/>
            <person name="Fujiwara M."/>
            <person name="Mori M."/>
            <person name="Tomita M."/>
            <person name="Arakawa K."/>
        </authorList>
    </citation>
    <scope>NUCLEOTIDE SEQUENCE [LARGE SCALE GENOMIC DNA]</scope>
</reference>
<dbReference type="AlphaFoldDB" id="A0A4Y2QFT1"/>
<keyword evidence="2" id="KW-1185">Reference proteome</keyword>
<evidence type="ECO:0000313" key="2">
    <source>
        <dbReference type="Proteomes" id="UP000499080"/>
    </source>
</evidence>
<name>A0A4Y2QFT1_ARAVE</name>
<dbReference type="EMBL" id="BGPR01013586">
    <property type="protein sequence ID" value="GBN61306.1"/>
    <property type="molecule type" value="Genomic_DNA"/>
</dbReference>
<organism evidence="1 2">
    <name type="scientific">Araneus ventricosus</name>
    <name type="common">Orbweaver spider</name>
    <name type="synonym">Epeira ventricosa</name>
    <dbReference type="NCBI Taxonomy" id="182803"/>
    <lineage>
        <taxon>Eukaryota</taxon>
        <taxon>Metazoa</taxon>
        <taxon>Ecdysozoa</taxon>
        <taxon>Arthropoda</taxon>
        <taxon>Chelicerata</taxon>
        <taxon>Arachnida</taxon>
        <taxon>Araneae</taxon>
        <taxon>Araneomorphae</taxon>
        <taxon>Entelegynae</taxon>
        <taxon>Araneoidea</taxon>
        <taxon>Araneidae</taxon>
        <taxon>Araneus</taxon>
    </lineage>
</organism>
<evidence type="ECO:0000313" key="1">
    <source>
        <dbReference type="EMBL" id="GBN61306.1"/>
    </source>
</evidence>
<sequence length="119" mass="13194">MFANLEPVSAATGGIEIANACNNTHFVCGGNRLGYINVPSLKQHEANLGTDIVFLNRGQMTRMTPELAHPSPNSRATPTGDHLATMYDLACSRPHTWRIFGGIGFRFWDPPVQWSRPYH</sequence>